<dbReference type="PRINTS" id="PR00853">
    <property type="entry name" value="XPGRADSUPER"/>
</dbReference>
<dbReference type="Pfam" id="PF18380">
    <property type="entry name" value="GEN1_C"/>
    <property type="match status" value="1"/>
</dbReference>
<dbReference type="CDD" id="cd09870">
    <property type="entry name" value="PIN_YEN1"/>
    <property type="match status" value="1"/>
</dbReference>
<dbReference type="PANTHER" id="PTHR11081">
    <property type="entry name" value="FLAP ENDONUCLEASE FAMILY MEMBER"/>
    <property type="match status" value="1"/>
</dbReference>
<feature type="region of interest" description="Disordered" evidence="1">
    <location>
        <begin position="351"/>
        <end position="416"/>
    </location>
</feature>
<feature type="domain" description="XPG-I" evidence="2">
    <location>
        <begin position="98"/>
        <end position="159"/>
    </location>
</feature>
<dbReference type="Proteomes" id="UP000230002">
    <property type="component" value="Unassembled WGS sequence"/>
</dbReference>
<dbReference type="OrthoDB" id="2959108at2759"/>
<dbReference type="EMBL" id="AYKW01000045">
    <property type="protein sequence ID" value="PIL25920.1"/>
    <property type="molecule type" value="Genomic_DNA"/>
</dbReference>
<feature type="compositionally biased region" description="Low complexity" evidence="1">
    <location>
        <begin position="892"/>
        <end position="902"/>
    </location>
</feature>
<feature type="region of interest" description="Disordered" evidence="1">
    <location>
        <begin position="461"/>
        <end position="503"/>
    </location>
</feature>
<feature type="compositionally biased region" description="Acidic residues" evidence="1">
    <location>
        <begin position="824"/>
        <end position="833"/>
    </location>
</feature>
<feature type="compositionally biased region" description="Acidic residues" evidence="1">
    <location>
        <begin position="467"/>
        <end position="481"/>
    </location>
</feature>
<dbReference type="InterPro" id="IPR029060">
    <property type="entry name" value="PIN-like_dom_sf"/>
</dbReference>
<keyword evidence="4" id="KW-1185">Reference proteome</keyword>
<gene>
    <name evidence="3" type="ORF">GSI_11673</name>
</gene>
<name>A0A2G8RWN0_9APHY</name>
<dbReference type="SUPFAM" id="SSF88723">
    <property type="entry name" value="PIN domain-like"/>
    <property type="match status" value="1"/>
</dbReference>
<dbReference type="InterPro" id="IPR006086">
    <property type="entry name" value="XPG-I_dom"/>
</dbReference>
<feature type="compositionally biased region" description="Low complexity" evidence="1">
    <location>
        <begin position="540"/>
        <end position="567"/>
    </location>
</feature>
<organism evidence="3 4">
    <name type="scientific">Ganoderma sinense ZZ0214-1</name>
    <dbReference type="NCBI Taxonomy" id="1077348"/>
    <lineage>
        <taxon>Eukaryota</taxon>
        <taxon>Fungi</taxon>
        <taxon>Dikarya</taxon>
        <taxon>Basidiomycota</taxon>
        <taxon>Agaricomycotina</taxon>
        <taxon>Agaricomycetes</taxon>
        <taxon>Polyporales</taxon>
        <taxon>Polyporaceae</taxon>
        <taxon>Ganoderma</taxon>
    </lineage>
</organism>
<feature type="compositionally biased region" description="Acidic residues" evidence="1">
    <location>
        <begin position="405"/>
        <end position="416"/>
    </location>
</feature>
<dbReference type="InterPro" id="IPR037316">
    <property type="entry name" value="Yen1_H3TH"/>
</dbReference>
<dbReference type="STRING" id="1077348.A0A2G8RWN0"/>
<dbReference type="SMART" id="SM00484">
    <property type="entry name" value="XPGI"/>
    <property type="match status" value="1"/>
</dbReference>
<feature type="compositionally biased region" description="Acidic residues" evidence="1">
    <location>
        <begin position="568"/>
        <end position="580"/>
    </location>
</feature>
<feature type="region of interest" description="Disordered" evidence="1">
    <location>
        <begin position="632"/>
        <end position="974"/>
    </location>
</feature>
<feature type="compositionally biased region" description="Polar residues" evidence="1">
    <location>
        <begin position="712"/>
        <end position="722"/>
    </location>
</feature>
<dbReference type="SUPFAM" id="SSF47807">
    <property type="entry name" value="5' to 3' exonuclease, C-terminal subdomain"/>
    <property type="match status" value="1"/>
</dbReference>
<dbReference type="GO" id="GO:0017108">
    <property type="term" value="F:5'-flap endonuclease activity"/>
    <property type="evidence" value="ECO:0007669"/>
    <property type="project" value="TreeGrafter"/>
</dbReference>
<dbReference type="GO" id="GO:0008821">
    <property type="term" value="F:crossover junction DNA endonuclease activity"/>
    <property type="evidence" value="ECO:0007669"/>
    <property type="project" value="InterPro"/>
</dbReference>
<feature type="compositionally biased region" description="Low complexity" evidence="1">
    <location>
        <begin position="683"/>
        <end position="702"/>
    </location>
</feature>
<dbReference type="InterPro" id="IPR006084">
    <property type="entry name" value="XPG/Rad2"/>
</dbReference>
<feature type="compositionally biased region" description="Basic and acidic residues" evidence="1">
    <location>
        <begin position="813"/>
        <end position="823"/>
    </location>
</feature>
<protein>
    <recommendedName>
        <fullName evidence="2">XPG-I domain-containing protein</fullName>
    </recommendedName>
</protein>
<reference evidence="3 4" key="1">
    <citation type="journal article" date="2015" name="Sci. Rep.">
        <title>Chromosome-level genome map provides insights into diverse defense mechanisms in the medicinal fungus Ganoderma sinense.</title>
        <authorList>
            <person name="Zhu Y."/>
            <person name="Xu J."/>
            <person name="Sun C."/>
            <person name="Zhou S."/>
            <person name="Xu H."/>
            <person name="Nelson D.R."/>
            <person name="Qian J."/>
            <person name="Song J."/>
            <person name="Luo H."/>
            <person name="Xiang L."/>
            <person name="Li Y."/>
            <person name="Xu Z."/>
            <person name="Ji A."/>
            <person name="Wang L."/>
            <person name="Lu S."/>
            <person name="Hayward A."/>
            <person name="Sun W."/>
            <person name="Li X."/>
            <person name="Schwartz D.C."/>
            <person name="Wang Y."/>
            <person name="Chen S."/>
        </authorList>
    </citation>
    <scope>NUCLEOTIDE SEQUENCE [LARGE SCALE GENOMIC DNA]</scope>
    <source>
        <strain evidence="3 4">ZZ0214-1</strain>
    </source>
</reference>
<accession>A0A2G8RWN0</accession>
<comment type="caution">
    <text evidence="3">The sequence shown here is derived from an EMBL/GenBank/DDBJ whole genome shotgun (WGS) entry which is preliminary data.</text>
</comment>
<dbReference type="Gene3D" id="3.40.50.1010">
    <property type="entry name" value="5'-nuclease"/>
    <property type="match status" value="2"/>
</dbReference>
<evidence type="ECO:0000313" key="4">
    <source>
        <dbReference type="Proteomes" id="UP000230002"/>
    </source>
</evidence>
<sequence length="974" mass="105580">MRSLTHLSVKDGFEANPHGKRGFRIGIDASIWFYHATYGREGENPELRTLFFRCKTLMTMPFLPLFVFDGPNRPEIKRGKRISGKNHWMIQGMQEIITAFGFEWQAEAELAYLNRIGVIDAVLSDDVDTFLFGAKMVVRNPSTNLSGNRAHSLKNSAGRDDGNHVMTYSSADLLAHPNIQLTQGGFVLVGVLSGGDYSDGLRGCGVQIAHGLAKAGFGDTLLHAARTLSRDALDAFLVGWRAELRTELRTNAKGCLPRKCAALSKTIPEDFPDIDVLLAYTNPVTSEAKGRAHRNAVVDWDKEPDLGRIAGVCEMYFEWGVRHIIIKRFRTVLWPAAVLRILRRAAILKDRKEGTRAEGQKQLPPMTPRKNGKERRAPPGTPSSMIAKHFSGMALNSPQRRGADEATDDDADDEDEDDPLIVKIHSSRQHASTDQILEYRLEIAPAQLVRLCEAGIKGLRTALPPDLSDDDDDEDDDGDDEGGGKKKGKKGKKPPPDPDSHLRLWLPACMVAMVEPEMVDEFEGVQKWKAEKKAAKGKKAAGSGKATAATATAAKKTKAKAPPVAAVPEEEEESSGEDSEPPLPPKPKGGKAKASTSTGADKPTTKRGTTNKPSAIGGSKIDEFFAAKKTMNKVTTGKPAKAVAKSSTSKVPALFKDLSSDSDEEPSTSKRPPPALQKISSNTRPSLTTASSSSRFLSFLDSRPQHRPTGPSKASVSPSKARTPQPFPMDFDAYPLNKPSTSLASDLDEDLFTPGAGPSSQSSSRAHTRTRSTLSSESSSSDTRPSASARAHKSPRRSEKHSSPRNSPRKARGRETQRTPRKEEEEESSESDSDPALGRRPSSPSPIKGQIRLPTTLGTRAYGFTHARRQEEEESDHPPSSSARPKKLVPLPASSKASARPTAARKPKPPAPLPGNMTIISISSGSEPDDDLPPPKPTTKVAPLELARARLGLASTGNKPPRRAYNPEDVIDLT</sequence>
<dbReference type="AlphaFoldDB" id="A0A2G8RWN0"/>
<proteinExistence type="predicted"/>
<dbReference type="Pfam" id="PF00867">
    <property type="entry name" value="XPG_I"/>
    <property type="match status" value="1"/>
</dbReference>
<dbReference type="GO" id="GO:0006281">
    <property type="term" value="P:DNA repair"/>
    <property type="evidence" value="ECO:0007669"/>
    <property type="project" value="UniProtKB-ARBA"/>
</dbReference>
<dbReference type="InterPro" id="IPR036279">
    <property type="entry name" value="5-3_exonuclease_C_sf"/>
</dbReference>
<evidence type="ECO:0000259" key="2">
    <source>
        <dbReference type="SMART" id="SM00484"/>
    </source>
</evidence>
<feature type="compositionally biased region" description="Low complexity" evidence="1">
    <location>
        <begin position="759"/>
        <end position="789"/>
    </location>
</feature>
<dbReference type="CDD" id="cd09906">
    <property type="entry name" value="H3TH_YEN1"/>
    <property type="match status" value="1"/>
</dbReference>
<feature type="region of interest" description="Disordered" evidence="1">
    <location>
        <begin position="529"/>
        <end position="619"/>
    </location>
</feature>
<evidence type="ECO:0000256" key="1">
    <source>
        <dbReference type="SAM" id="MobiDB-lite"/>
    </source>
</evidence>
<evidence type="ECO:0000313" key="3">
    <source>
        <dbReference type="EMBL" id="PIL25920.1"/>
    </source>
</evidence>
<dbReference type="PANTHER" id="PTHR11081:SF75">
    <property type="entry name" value="ENDONUCLEASE, PUTATIVE (AFU_ORTHOLOGUE AFUA_3G13260)-RELATED"/>
    <property type="match status" value="1"/>
</dbReference>
<dbReference type="InterPro" id="IPR041177">
    <property type="entry name" value="GEN1_C"/>
</dbReference>